<dbReference type="RefSeq" id="WP_089066505.1">
    <property type="nucleotide sequence ID" value="NZ_CP022317.1"/>
</dbReference>
<dbReference type="Proteomes" id="UP000198398">
    <property type="component" value="Plasmid unnamed1"/>
</dbReference>
<dbReference type="AlphaFoldDB" id="A0A220UGB4"/>
<evidence type="ECO:0000313" key="3">
    <source>
        <dbReference type="Proteomes" id="UP000198398"/>
    </source>
</evidence>
<protein>
    <recommendedName>
        <fullName evidence="1">TadE-like domain-containing protein</fullName>
    </recommendedName>
</protein>
<name>A0A220UGB4_9MICO</name>
<proteinExistence type="predicted"/>
<dbReference type="OrthoDB" id="4869119at2"/>
<keyword evidence="3" id="KW-1185">Reference proteome</keyword>
<reference evidence="2 3" key="1">
    <citation type="submission" date="2017-07" db="EMBL/GenBank/DDBJ databases">
        <title>Brachybacterium sp. VR2415.</title>
        <authorList>
            <person name="Tak E.J."/>
            <person name="Bae J.-W."/>
        </authorList>
    </citation>
    <scope>NUCLEOTIDE SEQUENCE [LARGE SCALE GENOMIC DNA]</scope>
    <source>
        <strain evidence="2 3">VR2415</strain>
        <plasmid evidence="3">unnamed1 sequence</plasmid>
    </source>
</reference>
<evidence type="ECO:0000259" key="1">
    <source>
        <dbReference type="Pfam" id="PF07811"/>
    </source>
</evidence>
<evidence type="ECO:0000313" key="2">
    <source>
        <dbReference type="EMBL" id="ASK67274.1"/>
    </source>
</evidence>
<organism evidence="2 3">
    <name type="scientific">Brachybacterium avium</name>
    <dbReference type="NCBI Taxonomy" id="2017485"/>
    <lineage>
        <taxon>Bacteria</taxon>
        <taxon>Bacillati</taxon>
        <taxon>Actinomycetota</taxon>
        <taxon>Actinomycetes</taxon>
        <taxon>Micrococcales</taxon>
        <taxon>Dermabacteraceae</taxon>
        <taxon>Brachybacterium</taxon>
    </lineage>
</organism>
<dbReference type="KEGG" id="brv:CFK39_15630"/>
<dbReference type="Pfam" id="PF07811">
    <property type="entry name" value="TadE"/>
    <property type="match status" value="1"/>
</dbReference>
<keyword evidence="2" id="KW-0614">Plasmid</keyword>
<accession>A0A220UGB4</accession>
<feature type="domain" description="TadE-like" evidence="1">
    <location>
        <begin position="9"/>
        <end position="51"/>
    </location>
</feature>
<dbReference type="InterPro" id="IPR012495">
    <property type="entry name" value="TadE-like_dom"/>
</dbReference>
<sequence length="143" mass="14759">MTRLELERGSSSTEAAIIAPALFLILGVLLAVASFATGQQAVTTAAHSSARAASLATSQADAVQRVEGAFTSELQQRGISCTNVSVDVDAAAFTTAPGQTSSVRSTITCTLPYAEVIPVPGLPGTRTITVESTSPLDTYRERS</sequence>
<gene>
    <name evidence="2" type="ORF">CFK39_15630</name>
</gene>
<dbReference type="EMBL" id="CP022317">
    <property type="protein sequence ID" value="ASK67274.1"/>
    <property type="molecule type" value="Genomic_DNA"/>
</dbReference>
<geneLocation type="plasmid" evidence="3">
    <name>unnamed1 sequence</name>
</geneLocation>